<dbReference type="Proteomes" id="UP000193964">
    <property type="component" value="Unassembled WGS sequence"/>
</dbReference>
<protein>
    <submittedName>
        <fullName evidence="1">Uncharacterized protein</fullName>
    </submittedName>
</protein>
<evidence type="ECO:0000313" key="2">
    <source>
        <dbReference type="Proteomes" id="UP000193964"/>
    </source>
</evidence>
<dbReference type="EMBL" id="LQQA01000029">
    <property type="protein sequence ID" value="ORX12467.1"/>
    <property type="molecule type" value="Genomic_DNA"/>
</dbReference>
<reference evidence="1 2" key="1">
    <citation type="submission" date="2016-01" db="EMBL/GenBank/DDBJ databases">
        <title>The new phylogeny of the genus Mycobacterium.</title>
        <authorList>
            <person name="Tarcisio F."/>
            <person name="Conor M."/>
            <person name="Antonella G."/>
            <person name="Elisabetta G."/>
            <person name="Giulia F.S."/>
            <person name="Sara T."/>
            <person name="Anna F."/>
            <person name="Clotilde B."/>
            <person name="Roberto B."/>
            <person name="Veronica D.S."/>
            <person name="Fabio R."/>
            <person name="Monica P."/>
            <person name="Olivier J."/>
            <person name="Enrico T."/>
            <person name="Nicola S."/>
        </authorList>
    </citation>
    <scope>NUCLEOTIDE SEQUENCE [LARGE SCALE GENOMIC DNA]</scope>
    <source>
        <strain evidence="1 2">ATCC 700010</strain>
    </source>
</reference>
<gene>
    <name evidence="1" type="ORF">AWC31_31305</name>
</gene>
<organism evidence="1 2">
    <name type="scientific">Mycolicibacterium wolinskyi</name>
    <dbReference type="NCBI Taxonomy" id="59750"/>
    <lineage>
        <taxon>Bacteria</taxon>
        <taxon>Bacillati</taxon>
        <taxon>Actinomycetota</taxon>
        <taxon>Actinomycetes</taxon>
        <taxon>Mycobacteriales</taxon>
        <taxon>Mycobacteriaceae</taxon>
        <taxon>Mycolicibacterium</taxon>
    </lineage>
</organism>
<name>A0A1X2F220_9MYCO</name>
<proteinExistence type="predicted"/>
<accession>A0A1X2F220</accession>
<dbReference type="AlphaFoldDB" id="A0A1X2F220"/>
<evidence type="ECO:0000313" key="1">
    <source>
        <dbReference type="EMBL" id="ORX12467.1"/>
    </source>
</evidence>
<sequence>MAGRFGVSTGELGWARLPRKQIRGRSGDDGVEAVAGGSQPGQELIDAISFTSQTVQECGGGLSVDDTGREFSDDLAGQARGVKLLDQSDPLNSVVIVVALSPCAALRHKQALLLVIAQRPGGHARSTCEFTDTHAELLLSGSLRLAFHVDVKF</sequence>
<comment type="caution">
    <text evidence="1">The sequence shown here is derived from an EMBL/GenBank/DDBJ whole genome shotgun (WGS) entry which is preliminary data.</text>
</comment>